<proteinExistence type="predicted"/>
<comment type="caution">
    <text evidence="1">The sequence shown here is derived from an EMBL/GenBank/DDBJ whole genome shotgun (WGS) entry which is preliminary data.</text>
</comment>
<accession>R6N207</accession>
<evidence type="ECO:0000313" key="2">
    <source>
        <dbReference type="Proteomes" id="UP000018168"/>
    </source>
</evidence>
<name>R6N207_9FIRM</name>
<protein>
    <submittedName>
        <fullName evidence="1">Uncharacterized protein</fullName>
    </submittedName>
</protein>
<dbReference type="AlphaFoldDB" id="R6N207"/>
<organism evidence="1 2">
    <name type="scientific">[Clostridium] leptum CAG:27</name>
    <dbReference type="NCBI Taxonomy" id="1263068"/>
    <lineage>
        <taxon>Bacteria</taxon>
        <taxon>Bacillati</taxon>
        <taxon>Bacillota</taxon>
        <taxon>Clostridia</taxon>
        <taxon>Eubacteriales</taxon>
        <taxon>Oscillospiraceae</taxon>
        <taxon>Oscillospiraceae incertae sedis</taxon>
    </lineage>
</organism>
<gene>
    <name evidence="1" type="ORF">BN578_00592</name>
</gene>
<sequence>MKIYAKQVAPEYQESPLFLDDFFPDNIAVCGNRDYKERCPELFKIVRAVLNDGELAEVLTNLKDWEWYKNATEAITDYLPLNREKYSTKDIHDLKRLIVEYAECSRSDEDSILCAVLSIITGETWDYKQICGCCQGDWNYIFYPVDKWSVEALNAFEIEYFNTGTEWIVDDGEFDPESDSPLNINGCSTYCTEWNEDGIKREIADAFGGSPEDVVLYAFEGWSRTPKYREVG</sequence>
<dbReference type="Proteomes" id="UP000018168">
    <property type="component" value="Unassembled WGS sequence"/>
</dbReference>
<evidence type="ECO:0000313" key="1">
    <source>
        <dbReference type="EMBL" id="CDC05060.1"/>
    </source>
</evidence>
<reference evidence="1" key="1">
    <citation type="submission" date="2012-11" db="EMBL/GenBank/DDBJ databases">
        <title>Dependencies among metagenomic species, viruses, plasmids and units of genetic variation.</title>
        <authorList>
            <person name="Nielsen H.B."/>
            <person name="Almeida M."/>
            <person name="Juncker A.S."/>
            <person name="Rasmussen S."/>
            <person name="Li J."/>
            <person name="Sunagawa S."/>
            <person name="Plichta D."/>
            <person name="Gautier L."/>
            <person name="Le Chatelier E."/>
            <person name="Peletier E."/>
            <person name="Bonde I."/>
            <person name="Nielsen T."/>
            <person name="Manichanh C."/>
            <person name="Arumugam M."/>
            <person name="Batto J."/>
            <person name="Santos M.B.Q.D."/>
            <person name="Blom N."/>
            <person name="Borruel N."/>
            <person name="Burgdorf K.S."/>
            <person name="Boumezbeur F."/>
            <person name="Casellas F."/>
            <person name="Dore J."/>
            <person name="Guarner F."/>
            <person name="Hansen T."/>
            <person name="Hildebrand F."/>
            <person name="Kaas R.S."/>
            <person name="Kennedy S."/>
            <person name="Kristiansen K."/>
            <person name="Kultima J.R."/>
            <person name="Leonard P."/>
            <person name="Levenez F."/>
            <person name="Lund O."/>
            <person name="Moumen B."/>
            <person name="Le Paslier D."/>
            <person name="Pons N."/>
            <person name="Pedersen O."/>
            <person name="Prifti E."/>
            <person name="Qin J."/>
            <person name="Raes J."/>
            <person name="Tap J."/>
            <person name="Tims S."/>
            <person name="Ussery D.W."/>
            <person name="Yamada T."/>
            <person name="MetaHit consortium"/>
            <person name="Renault P."/>
            <person name="Sicheritz-Ponten T."/>
            <person name="Bork P."/>
            <person name="Wang J."/>
            <person name="Brunak S."/>
            <person name="Ehrlich S.D."/>
        </authorList>
    </citation>
    <scope>NUCLEOTIDE SEQUENCE [LARGE SCALE GENOMIC DNA]</scope>
</reference>
<dbReference type="EMBL" id="CBEP010000091">
    <property type="protein sequence ID" value="CDC05060.1"/>
    <property type="molecule type" value="Genomic_DNA"/>
</dbReference>